<evidence type="ECO:0000313" key="3">
    <source>
        <dbReference type="Proteomes" id="UP000005954"/>
    </source>
</evidence>
<dbReference type="Proteomes" id="UP000005954">
    <property type="component" value="Unassembled WGS sequence"/>
</dbReference>
<dbReference type="SMART" id="SM00986">
    <property type="entry name" value="UDG"/>
    <property type="match status" value="1"/>
</dbReference>
<evidence type="ECO:0000313" key="2">
    <source>
        <dbReference type="EMBL" id="EAP77180.1"/>
    </source>
</evidence>
<gene>
    <name evidence="2" type="ORF">ISM_02785</name>
</gene>
<accession>A3SIJ9</accession>
<dbReference type="HOGENOM" id="CLU_075800_0_0_5"/>
<dbReference type="OrthoDB" id="9789139at2"/>
<name>A3SIJ9_ROSNI</name>
<reference evidence="2 3" key="1">
    <citation type="submission" date="2005-12" db="EMBL/GenBank/DDBJ databases">
        <authorList>
            <person name="Moran M.A."/>
            <person name="Ferriera S."/>
            <person name="Johnson J."/>
            <person name="Kravitz S."/>
            <person name="Halpern A."/>
            <person name="Remington K."/>
            <person name="Beeson K."/>
            <person name="Tran B."/>
            <person name="Rogers Y.-H."/>
            <person name="Friedman R."/>
            <person name="Venter J.C."/>
        </authorList>
    </citation>
    <scope>NUCLEOTIDE SEQUENCE [LARGE SCALE GENOMIC DNA]</scope>
    <source>
        <strain evidence="3">ATCC BAA-591 / DSM 15170 / ISM</strain>
    </source>
</reference>
<dbReference type="AlphaFoldDB" id="A3SIJ9"/>
<feature type="domain" description="Uracil-DNA glycosylase-like" evidence="1">
    <location>
        <begin position="30"/>
        <end position="186"/>
    </location>
</feature>
<dbReference type="RefSeq" id="WP_009812582.1">
    <property type="nucleotide sequence ID" value="NZ_CH724156.1"/>
</dbReference>
<dbReference type="CDD" id="cd10033">
    <property type="entry name" value="UDG_like"/>
    <property type="match status" value="1"/>
</dbReference>
<dbReference type="EMBL" id="AALY01000001">
    <property type="protein sequence ID" value="EAP77180.1"/>
    <property type="molecule type" value="Genomic_DNA"/>
</dbReference>
<dbReference type="eggNOG" id="COG1573">
    <property type="taxonomic scope" value="Bacteria"/>
</dbReference>
<dbReference type="PANTHER" id="PTHR42160:SF1">
    <property type="entry name" value="URACIL-DNA GLYCOSYLASE SUPERFAMILY PROTEIN"/>
    <property type="match status" value="1"/>
</dbReference>
<dbReference type="InterPro" id="IPR005122">
    <property type="entry name" value="Uracil-DNA_glycosylase-like"/>
</dbReference>
<dbReference type="Pfam" id="PF03167">
    <property type="entry name" value="UDG"/>
    <property type="match status" value="1"/>
</dbReference>
<comment type="caution">
    <text evidence="2">The sequence shown here is derived from an EMBL/GenBank/DDBJ whole genome shotgun (WGS) entry which is preliminary data.</text>
</comment>
<dbReference type="Gene3D" id="3.40.470.10">
    <property type="entry name" value="Uracil-DNA glycosylase-like domain"/>
    <property type="match status" value="1"/>
</dbReference>
<sequence>MDPLVTDIRACRICADRFAATATGHRPRPVAWFRPGARIVIAGQAPGARVHDSGLPFDDRSGDRLRDWLGLDRATFYDRDRIAIIPMAFCFPGYDAKGSDLPPPPICAATWHDRVFAHLGDVALTVLVGGYAQRHHLGVRSNVTDTVAGWRAHAPEVFPLPHPSWRNTAWLKRNPWFETELLPVLRDRVAQVLGPREGEQE</sequence>
<keyword evidence="3" id="KW-1185">Reference proteome</keyword>
<dbReference type="SMART" id="SM00987">
    <property type="entry name" value="UreE_C"/>
    <property type="match status" value="1"/>
</dbReference>
<protein>
    <submittedName>
        <fullName evidence="2">Uracil-DNA glycosylase, putative</fullName>
    </submittedName>
</protein>
<dbReference type="PANTHER" id="PTHR42160">
    <property type="entry name" value="URACIL-DNA GLYCOSYLASE SUPERFAMILY PROTEIN"/>
    <property type="match status" value="1"/>
</dbReference>
<proteinExistence type="predicted"/>
<dbReference type="SUPFAM" id="SSF52141">
    <property type="entry name" value="Uracil-DNA glycosylase-like"/>
    <property type="match status" value="1"/>
</dbReference>
<dbReference type="InterPro" id="IPR036895">
    <property type="entry name" value="Uracil-DNA_glycosylase-like_sf"/>
</dbReference>
<dbReference type="STRING" id="89187.ISM_02785"/>
<dbReference type="InterPro" id="IPR047124">
    <property type="entry name" value="HI_0220.2"/>
</dbReference>
<organism evidence="2 3">
    <name type="scientific">Roseovarius nubinhibens (strain ATCC BAA-591 / DSM 15170 / ISM)</name>
    <dbReference type="NCBI Taxonomy" id="89187"/>
    <lineage>
        <taxon>Bacteria</taxon>
        <taxon>Pseudomonadati</taxon>
        <taxon>Pseudomonadota</taxon>
        <taxon>Alphaproteobacteria</taxon>
        <taxon>Rhodobacterales</taxon>
        <taxon>Roseobacteraceae</taxon>
        <taxon>Roseovarius</taxon>
    </lineage>
</organism>
<evidence type="ECO:0000259" key="1">
    <source>
        <dbReference type="SMART" id="SM00986"/>
    </source>
</evidence>